<evidence type="ECO:0000313" key="1">
    <source>
        <dbReference type="EMBL" id="MBB3098183.1"/>
    </source>
</evidence>
<dbReference type="EMBL" id="JACHXF010000014">
    <property type="protein sequence ID" value="MBB3098183.1"/>
    <property type="molecule type" value="Genomic_DNA"/>
</dbReference>
<proteinExistence type="predicted"/>
<sequence length="107" mass="10455">MPTMVAPGSHVRLDEAVQPDWVGVVDGAVPGGEVEQAGAGERVGEVEEPPALAGDVQAGGVELGVHPAPRGDSGAFGTFAGGFGKGVQQVGDVVGACGPSALISQPQ</sequence>
<accession>A0A7W5FH13</accession>
<dbReference type="Proteomes" id="UP000590749">
    <property type="component" value="Unassembled WGS sequence"/>
</dbReference>
<protein>
    <submittedName>
        <fullName evidence="1">Uncharacterized protein</fullName>
    </submittedName>
</protein>
<dbReference type="RefSeq" id="WP_183224028.1">
    <property type="nucleotide sequence ID" value="NZ_BMPW01000016.1"/>
</dbReference>
<organism evidence="1 2">
    <name type="scientific">Actinoplanes campanulatus</name>
    <dbReference type="NCBI Taxonomy" id="113559"/>
    <lineage>
        <taxon>Bacteria</taxon>
        <taxon>Bacillati</taxon>
        <taxon>Actinomycetota</taxon>
        <taxon>Actinomycetes</taxon>
        <taxon>Micromonosporales</taxon>
        <taxon>Micromonosporaceae</taxon>
        <taxon>Actinoplanes</taxon>
    </lineage>
</organism>
<evidence type="ECO:0000313" key="2">
    <source>
        <dbReference type="Proteomes" id="UP000590749"/>
    </source>
</evidence>
<dbReference type="AlphaFoldDB" id="A0A7W5FH13"/>
<comment type="caution">
    <text evidence="1">The sequence shown here is derived from an EMBL/GenBank/DDBJ whole genome shotgun (WGS) entry which is preliminary data.</text>
</comment>
<keyword evidence="2" id="KW-1185">Reference proteome</keyword>
<gene>
    <name evidence="1" type="ORF">FHR83_005878</name>
</gene>
<name>A0A7W5FH13_9ACTN</name>
<reference evidence="1 2" key="1">
    <citation type="submission" date="2020-08" db="EMBL/GenBank/DDBJ databases">
        <title>Genomic Encyclopedia of Type Strains, Phase III (KMG-III): the genomes of soil and plant-associated and newly described type strains.</title>
        <authorList>
            <person name="Whitman W."/>
        </authorList>
    </citation>
    <scope>NUCLEOTIDE SEQUENCE [LARGE SCALE GENOMIC DNA]</scope>
    <source>
        <strain evidence="1 2">CECT 3287</strain>
    </source>
</reference>